<dbReference type="GO" id="GO:0020037">
    <property type="term" value="F:heme binding"/>
    <property type="evidence" value="ECO:0007669"/>
    <property type="project" value="InterPro"/>
</dbReference>
<reference evidence="7 8" key="1">
    <citation type="submission" date="2019-09" db="EMBL/GenBank/DDBJ databases">
        <title>H2 Metabolism Revealed by Metagenomic Analysis in Subglacial Sediment of East Antarctica.</title>
        <authorList>
            <person name="Yang Z."/>
            <person name="Zhang Y."/>
            <person name="Lv Y."/>
            <person name="Yan W."/>
            <person name="Xiao X."/>
            <person name="Sun B."/>
            <person name="Ma H."/>
        </authorList>
    </citation>
    <scope>NUCLEOTIDE SEQUENCE [LARGE SCALE GENOMIC DNA]</scope>
    <source>
        <strain evidence="7">Bin2_2</strain>
    </source>
</reference>
<dbReference type="Proteomes" id="UP000483432">
    <property type="component" value="Unassembled WGS sequence"/>
</dbReference>
<keyword evidence="5" id="KW-0812">Transmembrane</keyword>
<dbReference type="Pfam" id="PF00034">
    <property type="entry name" value="Cytochrom_C"/>
    <property type="match status" value="2"/>
</dbReference>
<dbReference type="PANTHER" id="PTHR33751">
    <property type="entry name" value="CBB3-TYPE CYTOCHROME C OXIDASE SUBUNIT FIXP"/>
    <property type="match status" value="1"/>
</dbReference>
<keyword evidence="2 4" id="KW-0479">Metal-binding</keyword>
<keyword evidence="1 4" id="KW-0349">Heme</keyword>
<name>A0A7C9T9S6_9PROT</name>
<dbReference type="PANTHER" id="PTHR33751:SF11">
    <property type="entry name" value="BLL4483 PROTEIN"/>
    <property type="match status" value="1"/>
</dbReference>
<evidence type="ECO:0000256" key="3">
    <source>
        <dbReference type="ARBA" id="ARBA00023004"/>
    </source>
</evidence>
<evidence type="ECO:0000313" key="7">
    <source>
        <dbReference type="EMBL" id="NDP48760.1"/>
    </source>
</evidence>
<dbReference type="AlphaFoldDB" id="A0A7C9T9S6"/>
<feature type="transmembrane region" description="Helical" evidence="5">
    <location>
        <begin position="53"/>
        <end position="72"/>
    </location>
</feature>
<dbReference type="PROSITE" id="PS51007">
    <property type="entry name" value="CYTC"/>
    <property type="match status" value="2"/>
</dbReference>
<protein>
    <submittedName>
        <fullName evidence="7">Cytochrome c4</fullName>
    </submittedName>
</protein>
<comment type="caution">
    <text evidence="7">The sequence shown here is derived from an EMBL/GenBank/DDBJ whole genome shotgun (WGS) entry which is preliminary data.</text>
</comment>
<keyword evidence="3 4" id="KW-0408">Iron</keyword>
<feature type="domain" description="Cytochrome c" evidence="6">
    <location>
        <begin position="72"/>
        <end position="158"/>
    </location>
</feature>
<evidence type="ECO:0000256" key="2">
    <source>
        <dbReference type="ARBA" id="ARBA00022723"/>
    </source>
</evidence>
<proteinExistence type="predicted"/>
<dbReference type="Gene3D" id="1.10.760.10">
    <property type="entry name" value="Cytochrome c-like domain"/>
    <property type="match status" value="2"/>
</dbReference>
<evidence type="ECO:0000313" key="8">
    <source>
        <dbReference type="Proteomes" id="UP000483432"/>
    </source>
</evidence>
<keyword evidence="5" id="KW-0472">Membrane</keyword>
<accession>A0A7C9T9S6</accession>
<gene>
    <name evidence="7" type="ORF">GZ085_10295</name>
</gene>
<sequence>MCVISSMVQLNDSAKRESVGVSQCQLYRSDTCMRRHKSTSFEPRQRYADTVRLLALMVLTVFASVWASHAFADKLAGGVIAQKGGAGITACLACHGSNGEGQAAAGFPRLAGQHQAYLVKQLQAFANGQRKNAQMDPIASALSAQQISDVAEYYASLPGWKPNAKPVASAPQAVLGFKLATSGNWSKGMPACFACHGEGGAGVAPHFPSLAGQMSTYTRAQLKAWQAGTRDNDPQGLMKSVAIKMSDEEIAAVSLYLENPALNEKVK</sequence>
<dbReference type="InterPro" id="IPR009056">
    <property type="entry name" value="Cyt_c-like_dom"/>
</dbReference>
<dbReference type="GO" id="GO:0009055">
    <property type="term" value="F:electron transfer activity"/>
    <property type="evidence" value="ECO:0007669"/>
    <property type="project" value="InterPro"/>
</dbReference>
<evidence type="ECO:0000256" key="5">
    <source>
        <dbReference type="SAM" id="Phobius"/>
    </source>
</evidence>
<feature type="domain" description="Cytochrome c" evidence="6">
    <location>
        <begin position="171"/>
        <end position="261"/>
    </location>
</feature>
<keyword evidence="5" id="KW-1133">Transmembrane helix</keyword>
<evidence type="ECO:0000259" key="6">
    <source>
        <dbReference type="PROSITE" id="PS51007"/>
    </source>
</evidence>
<dbReference type="InterPro" id="IPR050597">
    <property type="entry name" value="Cytochrome_c_Oxidase_Subunit"/>
</dbReference>
<dbReference type="GO" id="GO:0046872">
    <property type="term" value="F:metal ion binding"/>
    <property type="evidence" value="ECO:0007669"/>
    <property type="project" value="UniProtKB-KW"/>
</dbReference>
<organism evidence="7 8">
    <name type="scientific">Sulfuriferula multivorans</name>
    <dbReference type="NCBI Taxonomy" id="1559896"/>
    <lineage>
        <taxon>Bacteria</taxon>
        <taxon>Pseudomonadati</taxon>
        <taxon>Pseudomonadota</taxon>
        <taxon>Betaproteobacteria</taxon>
        <taxon>Nitrosomonadales</taxon>
        <taxon>Sulfuricellaceae</taxon>
        <taxon>Sulfuriferula</taxon>
    </lineage>
</organism>
<dbReference type="InterPro" id="IPR036909">
    <property type="entry name" value="Cyt_c-like_dom_sf"/>
</dbReference>
<dbReference type="EMBL" id="JAAFGW010000156">
    <property type="protein sequence ID" value="NDP48760.1"/>
    <property type="molecule type" value="Genomic_DNA"/>
</dbReference>
<dbReference type="SUPFAM" id="SSF46626">
    <property type="entry name" value="Cytochrome c"/>
    <property type="match status" value="2"/>
</dbReference>
<evidence type="ECO:0000256" key="1">
    <source>
        <dbReference type="ARBA" id="ARBA00022617"/>
    </source>
</evidence>
<evidence type="ECO:0000256" key="4">
    <source>
        <dbReference type="PROSITE-ProRule" id="PRU00433"/>
    </source>
</evidence>